<evidence type="ECO:0000313" key="3">
    <source>
        <dbReference type="Proteomes" id="UP000249467"/>
    </source>
</evidence>
<dbReference type="InterPro" id="IPR009057">
    <property type="entry name" value="Homeodomain-like_sf"/>
</dbReference>
<evidence type="ECO:0000313" key="2">
    <source>
        <dbReference type="EMBL" id="PZO42224.1"/>
    </source>
</evidence>
<gene>
    <name evidence="2" type="ORF">DCF19_08280</name>
</gene>
<sequence>MTNATKLQNLPAYTVADAARYLRIPSGTLQAWLHEPTYNTKDGQQFSAPLIQRPSTEFSQLSFINLVEAHVLRVIRQDHNIRLDKVRTALDYIEREFATPHPLASIDFQTDGVNLFVESVGRLINASENGQLAMRQTLNQLLKRIEYDRQVAIRLFPNLRPNQSDSPKLLVFDPAVSFGRLAIADTGIPTSIVVERYRAGDSIDLLAEDYGCTRLQIEEAIRYELPPQIA</sequence>
<dbReference type="InterPro" id="IPR048708">
    <property type="entry name" value="VapB45-like_HTH"/>
</dbReference>
<comment type="caution">
    <text evidence="2">The sequence shown here is derived from an EMBL/GenBank/DDBJ whole genome shotgun (WGS) entry which is preliminary data.</text>
</comment>
<accession>A0A2W4WB16</accession>
<name>A0A2W4WB16_9CYAN</name>
<dbReference type="Pfam" id="PF04255">
    <property type="entry name" value="DUF433"/>
    <property type="match status" value="1"/>
</dbReference>
<protein>
    <recommendedName>
        <fullName evidence="1">Putative antitoxin VapB45-like DNA-binding HTH domain-containing protein</fullName>
    </recommendedName>
</protein>
<organism evidence="2 3">
    <name type="scientific">Pseudanabaena frigida</name>
    <dbReference type="NCBI Taxonomy" id="945775"/>
    <lineage>
        <taxon>Bacteria</taxon>
        <taxon>Bacillati</taxon>
        <taxon>Cyanobacteriota</taxon>
        <taxon>Cyanophyceae</taxon>
        <taxon>Pseudanabaenales</taxon>
        <taxon>Pseudanabaenaceae</taxon>
        <taxon>Pseudanabaena</taxon>
    </lineage>
</organism>
<dbReference type="EMBL" id="QBML01000008">
    <property type="protein sequence ID" value="PZO42224.1"/>
    <property type="molecule type" value="Genomic_DNA"/>
</dbReference>
<dbReference type="Pfam" id="PF21321">
    <property type="entry name" value="HTH_66"/>
    <property type="match status" value="1"/>
</dbReference>
<dbReference type="Gene3D" id="1.10.10.10">
    <property type="entry name" value="Winged helix-like DNA-binding domain superfamily/Winged helix DNA-binding domain"/>
    <property type="match status" value="1"/>
</dbReference>
<dbReference type="InterPro" id="IPR036388">
    <property type="entry name" value="WH-like_DNA-bd_sf"/>
</dbReference>
<proteinExistence type="predicted"/>
<dbReference type="Proteomes" id="UP000249467">
    <property type="component" value="Unassembled WGS sequence"/>
</dbReference>
<feature type="domain" description="Putative antitoxin VapB45-like DNA-binding HTH" evidence="1">
    <location>
        <begin position="11"/>
        <end position="90"/>
    </location>
</feature>
<dbReference type="InterPro" id="IPR007367">
    <property type="entry name" value="DUF433"/>
</dbReference>
<dbReference type="AlphaFoldDB" id="A0A2W4WB16"/>
<evidence type="ECO:0000259" key="1">
    <source>
        <dbReference type="Pfam" id="PF21321"/>
    </source>
</evidence>
<reference evidence="2 3" key="1">
    <citation type="submission" date="2018-04" db="EMBL/GenBank/DDBJ databases">
        <authorList>
            <person name="Go L.Y."/>
            <person name="Mitchell J.A."/>
        </authorList>
    </citation>
    <scope>NUCLEOTIDE SEQUENCE [LARGE SCALE GENOMIC DNA]</scope>
    <source>
        <strain evidence="2">ULC066bin1</strain>
    </source>
</reference>
<reference evidence="2 3" key="2">
    <citation type="submission" date="2018-06" db="EMBL/GenBank/DDBJ databases">
        <title>Metagenomic assembly of (sub)arctic Cyanobacteria and their associated microbiome from non-axenic cultures.</title>
        <authorList>
            <person name="Baurain D."/>
        </authorList>
    </citation>
    <scope>NUCLEOTIDE SEQUENCE [LARGE SCALE GENOMIC DNA]</scope>
    <source>
        <strain evidence="2">ULC066bin1</strain>
    </source>
</reference>
<dbReference type="SUPFAM" id="SSF46689">
    <property type="entry name" value="Homeodomain-like"/>
    <property type="match status" value="1"/>
</dbReference>